<name>A0A0F9SR99_9ZZZZ</name>
<sequence>MNNMIEELIMLSDIFDFSGFNKEATQIDKIIKAAGPQSGAVTQFIDALKEKLKSVSAQEGFPTISDKSLPEIFSVIDNLVEKGTFLEYKILPEEYAQYKEEQAESLKVASHMLTLEDDIQKMQDRIEQTLDPEELNTLNYNIKADMKELEELHQKVKQWQTGKRDEDQSLYAQFKERYNSRRGQEVF</sequence>
<reference evidence="1" key="1">
    <citation type="journal article" date="2015" name="Nature">
        <title>Complex archaea that bridge the gap between prokaryotes and eukaryotes.</title>
        <authorList>
            <person name="Spang A."/>
            <person name="Saw J.H."/>
            <person name="Jorgensen S.L."/>
            <person name="Zaremba-Niedzwiedzka K."/>
            <person name="Martijn J."/>
            <person name="Lind A.E."/>
            <person name="van Eijk R."/>
            <person name="Schleper C."/>
            <person name="Guy L."/>
            <person name="Ettema T.J."/>
        </authorList>
    </citation>
    <scope>NUCLEOTIDE SEQUENCE</scope>
</reference>
<evidence type="ECO:0000313" key="1">
    <source>
        <dbReference type="EMBL" id="KKN39491.1"/>
    </source>
</evidence>
<organism evidence="1">
    <name type="scientific">marine sediment metagenome</name>
    <dbReference type="NCBI Taxonomy" id="412755"/>
    <lineage>
        <taxon>unclassified sequences</taxon>
        <taxon>metagenomes</taxon>
        <taxon>ecological metagenomes</taxon>
    </lineage>
</organism>
<dbReference type="AlphaFoldDB" id="A0A0F9SR99"/>
<protein>
    <submittedName>
        <fullName evidence="1">Uncharacterized protein</fullName>
    </submittedName>
</protein>
<accession>A0A0F9SR99</accession>
<comment type="caution">
    <text evidence="1">The sequence shown here is derived from an EMBL/GenBank/DDBJ whole genome shotgun (WGS) entry which is preliminary data.</text>
</comment>
<proteinExistence type="predicted"/>
<gene>
    <name evidence="1" type="ORF">LCGC14_0742960</name>
</gene>
<dbReference type="EMBL" id="LAZR01001761">
    <property type="protein sequence ID" value="KKN39491.1"/>
    <property type="molecule type" value="Genomic_DNA"/>
</dbReference>